<feature type="transmembrane region" description="Helical" evidence="7">
    <location>
        <begin position="110"/>
        <end position="129"/>
    </location>
</feature>
<evidence type="ECO:0000256" key="2">
    <source>
        <dbReference type="ARBA" id="ARBA00010992"/>
    </source>
</evidence>
<dbReference type="Gene3D" id="1.20.1250.20">
    <property type="entry name" value="MFS general substrate transporter like domains"/>
    <property type="match status" value="1"/>
</dbReference>
<evidence type="ECO:0000313" key="10">
    <source>
        <dbReference type="Proteomes" id="UP001203852"/>
    </source>
</evidence>
<dbReference type="PROSITE" id="PS00216">
    <property type="entry name" value="SUGAR_TRANSPORT_1"/>
    <property type="match status" value="1"/>
</dbReference>
<evidence type="ECO:0000256" key="7">
    <source>
        <dbReference type="SAM" id="Phobius"/>
    </source>
</evidence>
<keyword evidence="10" id="KW-1185">Reference proteome</keyword>
<dbReference type="InterPro" id="IPR003663">
    <property type="entry name" value="Sugar/inositol_transpt"/>
</dbReference>
<dbReference type="EMBL" id="MU404353">
    <property type="protein sequence ID" value="KAI1613516.1"/>
    <property type="molecule type" value="Genomic_DNA"/>
</dbReference>
<evidence type="ECO:0000256" key="5">
    <source>
        <dbReference type="ARBA" id="ARBA00022989"/>
    </source>
</evidence>
<dbReference type="Proteomes" id="UP001203852">
    <property type="component" value="Unassembled WGS sequence"/>
</dbReference>
<proteinExistence type="inferred from homology"/>
<dbReference type="AlphaFoldDB" id="A0AAN6DWI5"/>
<evidence type="ECO:0000256" key="3">
    <source>
        <dbReference type="ARBA" id="ARBA00022448"/>
    </source>
</evidence>
<keyword evidence="6 7" id="KW-0472">Membrane</keyword>
<dbReference type="InterPro" id="IPR005828">
    <property type="entry name" value="MFS_sugar_transport-like"/>
</dbReference>
<feature type="transmembrane region" description="Helical" evidence="7">
    <location>
        <begin position="397"/>
        <end position="421"/>
    </location>
</feature>
<feature type="transmembrane region" description="Helical" evidence="7">
    <location>
        <begin position="333"/>
        <end position="359"/>
    </location>
</feature>
<dbReference type="InterPro" id="IPR005829">
    <property type="entry name" value="Sugar_transporter_CS"/>
</dbReference>
<feature type="transmembrane region" description="Helical" evidence="7">
    <location>
        <begin position="441"/>
        <end position="458"/>
    </location>
</feature>
<evidence type="ECO:0000313" key="9">
    <source>
        <dbReference type="EMBL" id="KAI1613516.1"/>
    </source>
</evidence>
<organism evidence="9 10">
    <name type="scientific">Exophiala viscosa</name>
    <dbReference type="NCBI Taxonomy" id="2486360"/>
    <lineage>
        <taxon>Eukaryota</taxon>
        <taxon>Fungi</taxon>
        <taxon>Dikarya</taxon>
        <taxon>Ascomycota</taxon>
        <taxon>Pezizomycotina</taxon>
        <taxon>Eurotiomycetes</taxon>
        <taxon>Chaetothyriomycetidae</taxon>
        <taxon>Chaetothyriales</taxon>
        <taxon>Herpotrichiellaceae</taxon>
        <taxon>Exophiala</taxon>
    </lineage>
</organism>
<gene>
    <name evidence="9" type="ORF">EDD36DRAFT_451615</name>
</gene>
<keyword evidence="5 7" id="KW-1133">Transmembrane helix</keyword>
<dbReference type="GO" id="GO:0005351">
    <property type="term" value="F:carbohydrate:proton symporter activity"/>
    <property type="evidence" value="ECO:0007669"/>
    <property type="project" value="TreeGrafter"/>
</dbReference>
<dbReference type="PRINTS" id="PR00171">
    <property type="entry name" value="SUGRTRNSPORT"/>
</dbReference>
<evidence type="ECO:0000256" key="4">
    <source>
        <dbReference type="ARBA" id="ARBA00022692"/>
    </source>
</evidence>
<feature type="transmembrane region" description="Helical" evidence="7">
    <location>
        <begin position="299"/>
        <end position="321"/>
    </location>
</feature>
<feature type="transmembrane region" description="Helical" evidence="7">
    <location>
        <begin position="136"/>
        <end position="153"/>
    </location>
</feature>
<dbReference type="Pfam" id="PF00083">
    <property type="entry name" value="Sugar_tr"/>
    <property type="match status" value="1"/>
</dbReference>
<dbReference type="PROSITE" id="PS50850">
    <property type="entry name" value="MFS"/>
    <property type="match status" value="1"/>
</dbReference>
<feature type="transmembrane region" description="Helical" evidence="7">
    <location>
        <begin position="80"/>
        <end position="98"/>
    </location>
</feature>
<feature type="transmembrane region" description="Helical" evidence="7">
    <location>
        <begin position="200"/>
        <end position="219"/>
    </location>
</feature>
<feature type="transmembrane region" description="Helical" evidence="7">
    <location>
        <begin position="465"/>
        <end position="484"/>
    </location>
</feature>
<keyword evidence="3" id="KW-0813">Transport</keyword>
<evidence type="ECO:0000259" key="8">
    <source>
        <dbReference type="PROSITE" id="PS50850"/>
    </source>
</evidence>
<dbReference type="PANTHER" id="PTHR48022:SF59">
    <property type="entry name" value="MAJOR FACILITATOR SUPERFAMILY (MFS) PROFILE DOMAIN-CONTAINING PROTEIN"/>
    <property type="match status" value="1"/>
</dbReference>
<dbReference type="InterPro" id="IPR020846">
    <property type="entry name" value="MFS_dom"/>
</dbReference>
<keyword evidence="4 7" id="KW-0812">Transmembrane</keyword>
<name>A0AAN6DWI5_9EURO</name>
<feature type="domain" description="Major facilitator superfamily (MFS) profile" evidence="8">
    <location>
        <begin position="35"/>
        <end position="488"/>
    </location>
</feature>
<comment type="subcellular location">
    <subcellularLocation>
        <location evidence="1">Membrane</location>
        <topology evidence="1">Multi-pass membrane protein</topology>
    </subcellularLocation>
</comment>
<dbReference type="InterPro" id="IPR050360">
    <property type="entry name" value="MFS_Sugar_Transporters"/>
</dbReference>
<dbReference type="SUPFAM" id="SSF103473">
    <property type="entry name" value="MFS general substrate transporter"/>
    <property type="match status" value="1"/>
</dbReference>
<comment type="similarity">
    <text evidence="2">Belongs to the major facilitator superfamily. Sugar transporter (TC 2.A.1.1) family.</text>
</comment>
<evidence type="ECO:0000256" key="1">
    <source>
        <dbReference type="ARBA" id="ARBA00004141"/>
    </source>
</evidence>
<dbReference type="GO" id="GO:0016020">
    <property type="term" value="C:membrane"/>
    <property type="evidence" value="ECO:0007669"/>
    <property type="project" value="UniProtKB-SubCell"/>
</dbReference>
<feature type="transmembrane region" description="Helical" evidence="7">
    <location>
        <begin position="165"/>
        <end position="188"/>
    </location>
</feature>
<feature type="transmembrane region" description="Helical" evidence="7">
    <location>
        <begin position="365"/>
        <end position="385"/>
    </location>
</feature>
<evidence type="ECO:0000256" key="6">
    <source>
        <dbReference type="ARBA" id="ARBA00023136"/>
    </source>
</evidence>
<dbReference type="InterPro" id="IPR036259">
    <property type="entry name" value="MFS_trans_sf"/>
</dbReference>
<protein>
    <submittedName>
        <fullName evidence="9">General substrate transporter</fullName>
    </submittedName>
</protein>
<dbReference type="PANTHER" id="PTHR48022">
    <property type="entry name" value="PLASTIDIC GLUCOSE TRANSPORTER 4"/>
    <property type="match status" value="1"/>
</dbReference>
<accession>A0AAN6DWI5</accession>
<comment type="caution">
    <text evidence="9">The sequence shown here is derived from an EMBL/GenBank/DDBJ whole genome shotgun (WGS) entry which is preliminary data.</text>
</comment>
<sequence>MGFKNLLTESPMASFGKRIQAAPREVIFNRNLILTTILYASAAIPATWDQGMASAVPTLPGFQQHFGISSGSNAKAIRNFVSIVYIGYATGSLVSFFINDRLGRLWSYRLYLAVWALGQIVATLAPGLGGLYASRIITGIGIGALTVTGPMAIVEIAPPEIRGLLTAWFTVSMSVALVSADFCVYGVFKHVSTSRLQYQIVFFSPCVFLFFAVIASFFLCESPRWLCLLDRHDDAVRTLERLRGLPASHPRMQQELSEIQQSIALEKEHHGAGNHNDISSIIKETFLVPSNLRRVQQTFLSYALAQLSGASSVTSYFIPILKIMGVSSGGSRSIFLSAMYAVSKLVFSTIASFLFIDVLGRRKSLFIGIATQMVTDIYIGIYIKFKQEGDASAASSRAALALIFIHAFGYAVGLLSLPYVFGAELWPNRIRSFGGALSQSFHWLFIYAMTYGVPSLLANTNNWGAFIFFASWCFIALIYVYVAVPELAGLSVEDIDVLFKGPWFNAYTRSKPPTEITTVDGESMRVIS</sequence>
<reference evidence="9" key="1">
    <citation type="journal article" date="2022" name="bioRxiv">
        <title>Deciphering the potential niche of two novel black yeast fungi from a biological soil crust based on their genomes, phenotypes, and melanin regulation.</title>
        <authorList>
            <consortium name="DOE Joint Genome Institute"/>
            <person name="Carr E.C."/>
            <person name="Barton Q."/>
            <person name="Grambo S."/>
            <person name="Sullivan M."/>
            <person name="Renfro C.M."/>
            <person name="Kuo A."/>
            <person name="Pangilinan J."/>
            <person name="Lipzen A."/>
            <person name="Keymanesh K."/>
            <person name="Savage E."/>
            <person name="Barry K."/>
            <person name="Grigoriev I.V."/>
            <person name="Riekhof W.R."/>
            <person name="Harris S.S."/>
        </authorList>
    </citation>
    <scope>NUCLEOTIDE SEQUENCE</scope>
    <source>
        <strain evidence="9">JF 03-4F</strain>
    </source>
</reference>